<keyword evidence="5" id="KW-0963">Cytoplasm</keyword>
<comment type="pathway">
    <text evidence="5">Cofactor biosynthesis; coenzyme A biosynthesis; CoA from (R)-pantothenate: step 5/5.</text>
</comment>
<dbReference type="PROSITE" id="PS51219">
    <property type="entry name" value="DPCK"/>
    <property type="match status" value="1"/>
</dbReference>
<name>A0ABN7R687_9BACT</name>
<evidence type="ECO:0000256" key="3">
    <source>
        <dbReference type="ARBA" id="ARBA00022840"/>
    </source>
</evidence>
<proteinExistence type="inferred from homology"/>
<keyword evidence="4 5" id="KW-0173">Coenzyme A biosynthesis</keyword>
<comment type="catalytic activity">
    <reaction evidence="5">
        <text>3'-dephospho-CoA + ATP = ADP + CoA + H(+)</text>
        <dbReference type="Rhea" id="RHEA:18245"/>
        <dbReference type="ChEBI" id="CHEBI:15378"/>
        <dbReference type="ChEBI" id="CHEBI:30616"/>
        <dbReference type="ChEBI" id="CHEBI:57287"/>
        <dbReference type="ChEBI" id="CHEBI:57328"/>
        <dbReference type="ChEBI" id="CHEBI:456216"/>
        <dbReference type="EC" id="2.7.1.24"/>
    </reaction>
</comment>
<evidence type="ECO:0000313" key="7">
    <source>
        <dbReference type="EMBL" id="CAG5069591.1"/>
    </source>
</evidence>
<dbReference type="HAMAP" id="MF_00376">
    <property type="entry name" value="Dephospho_CoA_kinase"/>
    <property type="match status" value="1"/>
</dbReference>
<sequence>MSAPLQIGVTGGIGSGKSVVCELFSCLGIPVYNADSRAKWLTNNNQQVKADITQLLGARAYNSEGKYDTAFVASVVFKDGNLLKKLNSIVHPAVLKDTEDWVGRQKNVHYVIKEAAIMNKAGDKNTLDFVIVVESDIALRVARILKRDRRSESEIRAIIERQVSDEARRQVADFVITNNTNSTLIPQVVQLHKKFLSIDKN</sequence>
<comment type="function">
    <text evidence="5">Catalyzes the phosphorylation of the 3'-hydroxyl group of dephosphocoenzyme A to form coenzyme A.</text>
</comment>
<dbReference type="Pfam" id="PF01121">
    <property type="entry name" value="CoaE"/>
    <property type="match status" value="1"/>
</dbReference>
<dbReference type="EC" id="2.7.1.24" evidence="5 6"/>
<dbReference type="PANTHER" id="PTHR10695">
    <property type="entry name" value="DEPHOSPHO-COA KINASE-RELATED"/>
    <property type="match status" value="1"/>
</dbReference>
<keyword evidence="8" id="KW-1185">Reference proteome</keyword>
<feature type="binding site" evidence="5">
    <location>
        <begin position="14"/>
        <end position="19"/>
    </location>
    <ligand>
        <name>ATP</name>
        <dbReference type="ChEBI" id="CHEBI:30616"/>
    </ligand>
</feature>
<dbReference type="Gene3D" id="3.40.50.300">
    <property type="entry name" value="P-loop containing nucleotide triphosphate hydrolases"/>
    <property type="match status" value="1"/>
</dbReference>
<dbReference type="InterPro" id="IPR027417">
    <property type="entry name" value="P-loop_NTPase"/>
</dbReference>
<reference evidence="7 8" key="1">
    <citation type="submission" date="2021-04" db="EMBL/GenBank/DDBJ databases">
        <authorList>
            <person name="Rodrigo-Torres L."/>
            <person name="Arahal R. D."/>
            <person name="Lucena T."/>
        </authorList>
    </citation>
    <scope>NUCLEOTIDE SEQUENCE [LARGE SCALE GENOMIC DNA]</scope>
    <source>
        <strain evidence="7 8">CECT 9623</strain>
    </source>
</reference>
<evidence type="ECO:0000256" key="2">
    <source>
        <dbReference type="ARBA" id="ARBA00022741"/>
    </source>
</evidence>
<keyword evidence="5 7" id="KW-0418">Kinase</keyword>
<keyword evidence="3 5" id="KW-0067">ATP-binding</keyword>
<dbReference type="EMBL" id="CAJRAU010000003">
    <property type="protein sequence ID" value="CAG5069591.1"/>
    <property type="molecule type" value="Genomic_DNA"/>
</dbReference>
<protein>
    <recommendedName>
        <fullName evidence="5 6">Dephospho-CoA kinase</fullName>
        <ecNumber evidence="5 6">2.7.1.24</ecNumber>
    </recommendedName>
    <alternativeName>
        <fullName evidence="5">Dephosphocoenzyme A kinase</fullName>
    </alternativeName>
</protein>
<gene>
    <name evidence="5 7" type="primary">coaE</name>
    <name evidence="7" type="ORF">DYBT9623_02327</name>
</gene>
<comment type="caution">
    <text evidence="7">The sequence shown here is derived from an EMBL/GenBank/DDBJ whole genome shotgun (WGS) entry which is preliminary data.</text>
</comment>
<evidence type="ECO:0000313" key="8">
    <source>
        <dbReference type="Proteomes" id="UP000679725"/>
    </source>
</evidence>
<dbReference type="PANTHER" id="PTHR10695:SF46">
    <property type="entry name" value="BIFUNCTIONAL COENZYME A SYNTHASE-RELATED"/>
    <property type="match status" value="1"/>
</dbReference>
<dbReference type="InterPro" id="IPR001977">
    <property type="entry name" value="Depp_CoAkinase"/>
</dbReference>
<dbReference type="NCBIfam" id="TIGR00152">
    <property type="entry name" value="dephospho-CoA kinase"/>
    <property type="match status" value="1"/>
</dbReference>
<evidence type="ECO:0000256" key="4">
    <source>
        <dbReference type="ARBA" id="ARBA00022993"/>
    </source>
</evidence>
<dbReference type="Proteomes" id="UP000679725">
    <property type="component" value="Unassembled WGS sequence"/>
</dbReference>
<comment type="similarity">
    <text evidence="1 5">Belongs to the CoaE family.</text>
</comment>
<accession>A0ABN7R687</accession>
<keyword evidence="2 5" id="KW-0547">Nucleotide-binding</keyword>
<evidence type="ECO:0000256" key="5">
    <source>
        <dbReference type="HAMAP-Rule" id="MF_00376"/>
    </source>
</evidence>
<dbReference type="GO" id="GO:0004140">
    <property type="term" value="F:dephospho-CoA kinase activity"/>
    <property type="evidence" value="ECO:0007669"/>
    <property type="project" value="UniProtKB-EC"/>
</dbReference>
<evidence type="ECO:0000256" key="6">
    <source>
        <dbReference type="NCBIfam" id="TIGR00152"/>
    </source>
</evidence>
<organism evidence="7 8">
    <name type="scientific">Dyadobacter linearis</name>
    <dbReference type="NCBI Taxonomy" id="2823330"/>
    <lineage>
        <taxon>Bacteria</taxon>
        <taxon>Pseudomonadati</taxon>
        <taxon>Bacteroidota</taxon>
        <taxon>Cytophagia</taxon>
        <taxon>Cytophagales</taxon>
        <taxon>Spirosomataceae</taxon>
        <taxon>Dyadobacter</taxon>
    </lineage>
</organism>
<dbReference type="RefSeq" id="WP_215233694.1">
    <property type="nucleotide sequence ID" value="NZ_CAJRAU010000003.1"/>
</dbReference>
<evidence type="ECO:0000256" key="1">
    <source>
        <dbReference type="ARBA" id="ARBA00009018"/>
    </source>
</evidence>
<keyword evidence="5 7" id="KW-0808">Transferase</keyword>
<comment type="subcellular location">
    <subcellularLocation>
        <location evidence="5">Cytoplasm</location>
    </subcellularLocation>
</comment>
<dbReference type="CDD" id="cd02022">
    <property type="entry name" value="DPCK"/>
    <property type="match status" value="1"/>
</dbReference>
<dbReference type="SUPFAM" id="SSF52540">
    <property type="entry name" value="P-loop containing nucleoside triphosphate hydrolases"/>
    <property type="match status" value="1"/>
</dbReference>